<sequence length="438" mass="49876">MRTPQRYGYYHNVLVRARKKHSCLYGLMLKTGRQSSVYNDLTKLLSECRQVFADLEKVVDTAKKRQEKKDDVKRFKSYIARILEADDPAAWMKDVTSEELLCEGGDVNRLYQLFTESKRRQTPKADLLVFDSEMYEEASLREDLFSAKQRKDLSAKGNEVAALDAKEEEEVAAAEEKRKSEEEEREKLRKEADSCDKWAMVGHNATIHGLTSKKGKTLNNQPARIIFFVVEKDRFEVELYNSDEKILLKKENLNLYYGHFSFDDALLPRGLMDISVTTPATSLPLEVPSEIGIRSQGFMIRDTITVTDDGERSSTSKTSSSFTLNENDPLLVFLRSQHLCVKGSVDEFYTWLVKSEDIDSIAALKEAVSDDEYLENSMKIGCGTSGLKGFKRRAFQRATLEYHEEQAGILSTKHNDSSPLRGFDNPLVPANLAANFFF</sequence>
<dbReference type="Proteomes" id="UP001530377">
    <property type="component" value="Unassembled WGS sequence"/>
</dbReference>
<feature type="compositionally biased region" description="Basic and acidic residues" evidence="1">
    <location>
        <begin position="174"/>
        <end position="189"/>
    </location>
</feature>
<comment type="caution">
    <text evidence="2">The sequence shown here is derived from an EMBL/GenBank/DDBJ whole genome shotgun (WGS) entry which is preliminary data.</text>
</comment>
<organism evidence="2 3">
    <name type="scientific">Cyclostephanos tholiformis</name>
    <dbReference type="NCBI Taxonomy" id="382380"/>
    <lineage>
        <taxon>Eukaryota</taxon>
        <taxon>Sar</taxon>
        <taxon>Stramenopiles</taxon>
        <taxon>Ochrophyta</taxon>
        <taxon>Bacillariophyta</taxon>
        <taxon>Coscinodiscophyceae</taxon>
        <taxon>Thalassiosirophycidae</taxon>
        <taxon>Stephanodiscales</taxon>
        <taxon>Stephanodiscaceae</taxon>
        <taxon>Cyclostephanos</taxon>
    </lineage>
</organism>
<gene>
    <name evidence="2" type="ORF">ACHAXA_011917</name>
</gene>
<protein>
    <submittedName>
        <fullName evidence="2">Uncharacterized protein</fullName>
    </submittedName>
</protein>
<keyword evidence="3" id="KW-1185">Reference proteome</keyword>
<dbReference type="AlphaFoldDB" id="A0ABD3SC91"/>
<evidence type="ECO:0000313" key="3">
    <source>
        <dbReference type="Proteomes" id="UP001530377"/>
    </source>
</evidence>
<evidence type="ECO:0000313" key="2">
    <source>
        <dbReference type="EMBL" id="KAL3822139.1"/>
    </source>
</evidence>
<name>A0ABD3SC91_9STRA</name>
<reference evidence="2 3" key="1">
    <citation type="submission" date="2024-10" db="EMBL/GenBank/DDBJ databases">
        <title>Updated reference genomes for cyclostephanoid diatoms.</title>
        <authorList>
            <person name="Roberts W.R."/>
            <person name="Alverson A.J."/>
        </authorList>
    </citation>
    <scope>NUCLEOTIDE SEQUENCE [LARGE SCALE GENOMIC DNA]</scope>
    <source>
        <strain evidence="2 3">AJA228-03</strain>
    </source>
</reference>
<feature type="region of interest" description="Disordered" evidence="1">
    <location>
        <begin position="162"/>
        <end position="189"/>
    </location>
</feature>
<dbReference type="EMBL" id="JALLPB020000074">
    <property type="protein sequence ID" value="KAL3822139.1"/>
    <property type="molecule type" value="Genomic_DNA"/>
</dbReference>
<accession>A0ABD3SC91</accession>
<proteinExistence type="predicted"/>
<evidence type="ECO:0000256" key="1">
    <source>
        <dbReference type="SAM" id="MobiDB-lite"/>
    </source>
</evidence>